<evidence type="ECO:0000313" key="2">
    <source>
        <dbReference type="EMBL" id="QBY27727.1"/>
    </source>
</evidence>
<feature type="signal peptide" evidence="1">
    <location>
        <begin position="1"/>
        <end position="26"/>
    </location>
</feature>
<feature type="chain" id="PRO_5019714239" evidence="1">
    <location>
        <begin position="27"/>
        <end position="107"/>
    </location>
</feature>
<dbReference type="RefSeq" id="WP_012905403.1">
    <property type="nucleotide sequence ID" value="NZ_CAJTBI010000027.1"/>
</dbReference>
<gene>
    <name evidence="2" type="ORF">E2R62_02010</name>
</gene>
<proteinExistence type="predicted"/>
<dbReference type="OMA" id="PCEISAR"/>
<organism evidence="2">
    <name type="scientific">Citrobacter rodentium</name>
    <dbReference type="NCBI Taxonomy" id="67825"/>
    <lineage>
        <taxon>Bacteria</taxon>
        <taxon>Pseudomonadati</taxon>
        <taxon>Pseudomonadota</taxon>
        <taxon>Gammaproteobacteria</taxon>
        <taxon>Enterobacterales</taxon>
        <taxon>Enterobacteriaceae</taxon>
        <taxon>Citrobacter</taxon>
    </lineage>
</organism>
<protein>
    <submittedName>
        <fullName evidence="2">Type 1 fimbrial protein</fullName>
    </submittedName>
</protein>
<sequence length="107" mass="11886">MQPLSAVKRTVLSLGLITLFAAAAMADADRQGGVIHFSGEIVEPPCDISRSEQRLALSCSREGQTETRYYSFHELTTAPQHFKGIASVEMQYIDKQNKLAVMNIVYH</sequence>
<evidence type="ECO:0000256" key="1">
    <source>
        <dbReference type="SAM" id="SignalP"/>
    </source>
</evidence>
<dbReference type="AlphaFoldDB" id="A0A482PGE2"/>
<reference evidence="2" key="1">
    <citation type="submission" date="2019-03" db="EMBL/GenBank/DDBJ databases">
        <title>Complete genome sequence of enteropathogenic Citrobacter rodentium strain DBS100.</title>
        <authorList>
            <person name="Popov G."/>
            <person name="Fiebig A."/>
            <person name="Shideler S."/>
            <person name="Coombes B."/>
            <person name="Savchenko A."/>
        </authorList>
    </citation>
    <scope>NUCLEOTIDE SEQUENCE</scope>
    <source>
        <strain evidence="2">DBS100</strain>
    </source>
</reference>
<accession>A0A482PGE2</accession>
<name>A0A482PGE2_CITRO</name>
<keyword evidence="1" id="KW-0732">Signal</keyword>
<dbReference type="EMBL" id="CP038008">
    <property type="protein sequence ID" value="QBY27727.1"/>
    <property type="molecule type" value="Genomic_DNA"/>
</dbReference>